<proteinExistence type="predicted"/>
<feature type="region of interest" description="Disordered" evidence="1">
    <location>
        <begin position="60"/>
        <end position="80"/>
    </location>
</feature>
<comment type="caution">
    <text evidence="2">The sequence shown here is derived from an EMBL/GenBank/DDBJ whole genome shotgun (WGS) entry which is preliminary data.</text>
</comment>
<dbReference type="EMBL" id="SSGD01000085">
    <property type="protein sequence ID" value="TXI54470.1"/>
    <property type="molecule type" value="Genomic_DNA"/>
</dbReference>
<accession>A0A5C7XYJ4</accession>
<dbReference type="RefSeq" id="WP_276761549.1">
    <property type="nucleotide sequence ID" value="NZ_SSGD01000085.1"/>
</dbReference>
<evidence type="ECO:0000313" key="2">
    <source>
        <dbReference type="EMBL" id="TXI54470.1"/>
    </source>
</evidence>
<gene>
    <name evidence="2" type="ORF">E6Q54_14825</name>
</gene>
<dbReference type="AlphaFoldDB" id="A0A5C7XYJ4"/>
<dbReference type="Proteomes" id="UP000321797">
    <property type="component" value="Unassembled WGS sequence"/>
</dbReference>
<protein>
    <submittedName>
        <fullName evidence="2">Uncharacterized protein</fullName>
    </submittedName>
</protein>
<evidence type="ECO:0000313" key="3">
    <source>
        <dbReference type="Proteomes" id="UP000321797"/>
    </source>
</evidence>
<reference evidence="2 3" key="1">
    <citation type="submission" date="2018-09" db="EMBL/GenBank/DDBJ databases">
        <title>Metagenome Assembled Genomes from an Advanced Water Purification Facility.</title>
        <authorList>
            <person name="Stamps B.W."/>
            <person name="Spear J.R."/>
        </authorList>
    </citation>
    <scope>NUCLEOTIDE SEQUENCE [LARGE SCALE GENOMIC DNA]</scope>
    <source>
        <strain evidence="2">Bin_29_2</strain>
    </source>
</reference>
<evidence type="ECO:0000256" key="1">
    <source>
        <dbReference type="SAM" id="MobiDB-lite"/>
    </source>
</evidence>
<organism evidence="2 3">
    <name type="scientific">Mycolicibacter arupensis</name>
    <dbReference type="NCBI Taxonomy" id="342002"/>
    <lineage>
        <taxon>Bacteria</taxon>
        <taxon>Bacillati</taxon>
        <taxon>Actinomycetota</taxon>
        <taxon>Actinomycetes</taxon>
        <taxon>Mycobacteriales</taxon>
        <taxon>Mycobacteriaceae</taxon>
        <taxon>Mycolicibacter</taxon>
    </lineage>
</organism>
<sequence>MSSMHWAPLDGDRYRAVGERAVYTITHSNEAYWLDARDRYGFTLFDLPVRGKHCPTYPAAQEEAERIDKKRPRVGEMSCV</sequence>
<name>A0A5C7XYJ4_9MYCO</name>